<dbReference type="PANTHER" id="PTHR43404">
    <property type="entry name" value="LIPOPOLYSACCHARIDE CHOLINEPHOSPHOTRANSFERASE LICD"/>
    <property type="match status" value="1"/>
</dbReference>
<dbReference type="GO" id="GO:0009100">
    <property type="term" value="P:glycoprotein metabolic process"/>
    <property type="evidence" value="ECO:0007669"/>
    <property type="project" value="UniProtKB-ARBA"/>
</dbReference>
<evidence type="ECO:0000313" key="2">
    <source>
        <dbReference type="EMBL" id="CAE2267109.1"/>
    </source>
</evidence>
<organism evidence="2">
    <name type="scientific">Odontella aurita</name>
    <dbReference type="NCBI Taxonomy" id="265563"/>
    <lineage>
        <taxon>Eukaryota</taxon>
        <taxon>Sar</taxon>
        <taxon>Stramenopiles</taxon>
        <taxon>Ochrophyta</taxon>
        <taxon>Bacillariophyta</taxon>
        <taxon>Mediophyceae</taxon>
        <taxon>Biddulphiophycidae</taxon>
        <taxon>Eupodiscales</taxon>
        <taxon>Odontellaceae</taxon>
        <taxon>Odontella</taxon>
    </lineage>
</organism>
<dbReference type="AlphaFoldDB" id="A0A7S4JL57"/>
<sequence length="285" mass="33447">MNNNATSNTTCSSSTINNCEATTKWDRWVPMEKELFHAVQNLNLCMLQKLDEMLCRAGVRYWICGGTLLGALRHSGFIPHDDDIDIEVLVSDLSVIERIPVDPPLYSGFERDAGKWEGTMVSKLRFFRGEFEVDVFQRPVDLPIMRNFPSKDEVFPLHRYKFHDIEVWGPCPRGCETYLDRCYGEDWREIVSVWNHDFNYYHTKSFDRQKVVLTLSEYNKVVADAGILSPSAEDSADKSFQKFCINKGDSFLEDYRKYLFQRTFRWNRADAEWQDEQREKLRQTS</sequence>
<dbReference type="InterPro" id="IPR052942">
    <property type="entry name" value="LPS_cholinephosphotransferase"/>
</dbReference>
<feature type="domain" description="LicD/FKTN/FKRP nucleotidyltransferase" evidence="1">
    <location>
        <begin position="57"/>
        <end position="94"/>
    </location>
</feature>
<dbReference type="Pfam" id="PF04991">
    <property type="entry name" value="LicD"/>
    <property type="match status" value="1"/>
</dbReference>
<name>A0A7S4JL57_9STRA</name>
<dbReference type="PANTHER" id="PTHR43404:SF2">
    <property type="entry name" value="LIPOPOLYSACCHARIDE CHOLINEPHOSPHOTRANSFERASE LICD"/>
    <property type="match status" value="1"/>
</dbReference>
<proteinExistence type="predicted"/>
<evidence type="ECO:0000259" key="1">
    <source>
        <dbReference type="Pfam" id="PF04991"/>
    </source>
</evidence>
<protein>
    <recommendedName>
        <fullName evidence="1">LicD/FKTN/FKRP nucleotidyltransferase domain-containing protein</fullName>
    </recommendedName>
</protein>
<gene>
    <name evidence="2" type="ORF">OAUR00152_LOCUS29562</name>
</gene>
<accession>A0A7S4JL57</accession>
<dbReference type="EMBL" id="HBKQ01042929">
    <property type="protein sequence ID" value="CAE2267109.1"/>
    <property type="molecule type" value="Transcribed_RNA"/>
</dbReference>
<reference evidence="2" key="1">
    <citation type="submission" date="2021-01" db="EMBL/GenBank/DDBJ databases">
        <authorList>
            <person name="Corre E."/>
            <person name="Pelletier E."/>
            <person name="Niang G."/>
            <person name="Scheremetjew M."/>
            <person name="Finn R."/>
            <person name="Kale V."/>
            <person name="Holt S."/>
            <person name="Cochrane G."/>
            <person name="Meng A."/>
            <person name="Brown T."/>
            <person name="Cohen L."/>
        </authorList>
    </citation>
    <scope>NUCLEOTIDE SEQUENCE</scope>
    <source>
        <strain evidence="2">Isolate 1302-5</strain>
    </source>
</reference>
<dbReference type="InterPro" id="IPR007074">
    <property type="entry name" value="LicD/FKTN/FKRP_NTP_transf"/>
</dbReference>